<keyword evidence="3" id="KW-1185">Reference proteome</keyword>
<dbReference type="Proteomes" id="UP001606305">
    <property type="component" value="Unassembled WGS sequence"/>
</dbReference>
<gene>
    <name evidence="2" type="ORF">ACG00X_08160</name>
</gene>
<dbReference type="EMBL" id="JBIGIA010000005">
    <property type="protein sequence ID" value="MFG6456805.1"/>
    <property type="molecule type" value="Genomic_DNA"/>
</dbReference>
<sequence length="413" mass="45654">MPTETSLPLRRLSLLIASLLATWAPASHAQTDDTTPFYVGGSLGLTHVANVYRTSNAPNSDTVTTAALLGGIDQRLGRQHVTLDGSLQDNRYSTNSDLNYRAYNVRAALDWQTVGNLSGVLSAKSDRTMAEFNTSSVAQVFNKNIVTNDEYQALARLGVATRYTLEAGWTHQNRDYTAWQYEQLVFSQNTAQLGVYATPAGNVRLGLVGRHTTGSNPRYPDGQGLQLIDGEIRPTTSPNDYTRDDLDFTTRWSVGGYSTVNTRISRSRKRNSLDLLRDFTSTTGSIGWDWRPTAKLQVNAQYARDTGQETMVQNSELNRVYTTWQLSTTYALTGKLSLNAKASNNRATRSRDAGNAPSDALDDTRSYTLGLRWAFSRGLSLSCQYDHVNRDNSLSTYVYTASSYGCTGQAIFF</sequence>
<reference evidence="2 3" key="1">
    <citation type="submission" date="2024-09" db="EMBL/GenBank/DDBJ databases">
        <title>Novel species of the genus Pelomonas and Roseateles isolated from streams.</title>
        <authorList>
            <person name="Lu H."/>
        </authorList>
    </citation>
    <scope>NUCLEOTIDE SEQUENCE [LARGE SCALE GENOMIC DNA]</scope>
    <source>
        <strain evidence="2 3">BYS96W</strain>
    </source>
</reference>
<protein>
    <recommendedName>
        <fullName evidence="4">Beta-barrel porin 2</fullName>
    </recommendedName>
</protein>
<evidence type="ECO:0000256" key="1">
    <source>
        <dbReference type="SAM" id="SignalP"/>
    </source>
</evidence>
<comment type="caution">
    <text evidence="2">The sequence shown here is derived from an EMBL/GenBank/DDBJ whole genome shotgun (WGS) entry which is preliminary data.</text>
</comment>
<evidence type="ECO:0000313" key="2">
    <source>
        <dbReference type="EMBL" id="MFG6456805.1"/>
    </source>
</evidence>
<dbReference type="Gene3D" id="2.40.160.10">
    <property type="entry name" value="Porin"/>
    <property type="match status" value="1"/>
</dbReference>
<dbReference type="InterPro" id="IPR023614">
    <property type="entry name" value="Porin_dom_sf"/>
</dbReference>
<name>A0ABW7G4D4_9BURK</name>
<evidence type="ECO:0008006" key="4">
    <source>
        <dbReference type="Google" id="ProtNLM"/>
    </source>
</evidence>
<keyword evidence="1" id="KW-0732">Signal</keyword>
<proteinExistence type="predicted"/>
<organism evidence="2 3">
    <name type="scientific">Pelomonas nitida</name>
    <dbReference type="NCBI Taxonomy" id="3299027"/>
    <lineage>
        <taxon>Bacteria</taxon>
        <taxon>Pseudomonadati</taxon>
        <taxon>Pseudomonadota</taxon>
        <taxon>Betaproteobacteria</taxon>
        <taxon>Burkholderiales</taxon>
        <taxon>Sphaerotilaceae</taxon>
        <taxon>Roseateles</taxon>
    </lineage>
</organism>
<feature type="chain" id="PRO_5045144702" description="Beta-barrel porin 2" evidence="1">
    <location>
        <begin position="30"/>
        <end position="413"/>
    </location>
</feature>
<dbReference type="RefSeq" id="WP_394487582.1">
    <property type="nucleotide sequence ID" value="NZ_JBIGIA010000005.1"/>
</dbReference>
<evidence type="ECO:0000313" key="3">
    <source>
        <dbReference type="Proteomes" id="UP001606305"/>
    </source>
</evidence>
<accession>A0ABW7G4D4</accession>
<feature type="signal peptide" evidence="1">
    <location>
        <begin position="1"/>
        <end position="29"/>
    </location>
</feature>